<dbReference type="InterPro" id="IPR036259">
    <property type="entry name" value="MFS_trans_sf"/>
</dbReference>
<comment type="caution">
    <text evidence="8">The sequence shown here is derived from an EMBL/GenBank/DDBJ whole genome shotgun (WGS) entry which is preliminary data.</text>
</comment>
<feature type="domain" description="Major facilitator superfamily (MFS) profile" evidence="7">
    <location>
        <begin position="50"/>
        <end position="474"/>
    </location>
</feature>
<evidence type="ECO:0000256" key="4">
    <source>
        <dbReference type="ARBA" id="ARBA00022989"/>
    </source>
</evidence>
<keyword evidence="3 6" id="KW-0812">Transmembrane</keyword>
<dbReference type="PANTHER" id="PTHR43791">
    <property type="entry name" value="PERMEASE-RELATED"/>
    <property type="match status" value="1"/>
</dbReference>
<dbReference type="GO" id="GO:0022857">
    <property type="term" value="F:transmembrane transporter activity"/>
    <property type="evidence" value="ECO:0007669"/>
    <property type="project" value="InterPro"/>
</dbReference>
<evidence type="ECO:0000256" key="1">
    <source>
        <dbReference type="ARBA" id="ARBA00004141"/>
    </source>
</evidence>
<keyword evidence="5 6" id="KW-0472">Membrane</keyword>
<evidence type="ECO:0000256" key="3">
    <source>
        <dbReference type="ARBA" id="ARBA00022692"/>
    </source>
</evidence>
<dbReference type="SUPFAM" id="SSF103473">
    <property type="entry name" value="MFS general substrate transporter"/>
    <property type="match status" value="1"/>
</dbReference>
<dbReference type="Pfam" id="PF07690">
    <property type="entry name" value="MFS_1"/>
    <property type="match status" value="1"/>
</dbReference>
<keyword evidence="9" id="KW-1185">Reference proteome</keyword>
<dbReference type="Gene3D" id="1.20.1250.20">
    <property type="entry name" value="MFS general substrate transporter like domains"/>
    <property type="match status" value="1"/>
</dbReference>
<dbReference type="InterPro" id="IPR011701">
    <property type="entry name" value="MFS"/>
</dbReference>
<feature type="transmembrane region" description="Helical" evidence="6">
    <location>
        <begin position="422"/>
        <end position="442"/>
    </location>
</feature>
<feature type="transmembrane region" description="Helical" evidence="6">
    <location>
        <begin position="209"/>
        <end position="231"/>
    </location>
</feature>
<evidence type="ECO:0000256" key="6">
    <source>
        <dbReference type="SAM" id="Phobius"/>
    </source>
</evidence>
<feature type="transmembrane region" description="Helical" evidence="6">
    <location>
        <begin position="176"/>
        <end position="197"/>
    </location>
</feature>
<dbReference type="GeneID" id="81437361"/>
<dbReference type="OrthoDB" id="2962993at2759"/>
<dbReference type="InterPro" id="IPR020846">
    <property type="entry name" value="MFS_dom"/>
</dbReference>
<name>A0A9W9VEH7_9EURO</name>
<sequence length="474" mass="52597">MEFDMKTEDTKTTIVDTEVGIDTRSNEAGSSIYIDPEKEAAARRKFDKYLVPVSLIFIVLSALDRNNIGNAVVFGFDQDLGLVGNQFNNIQTLSSFCSFAGELPWTLVVRRFGARKALGTAFLLWSICTLGTAFIHTYGQAIAVRMILCACEGGLSPGFAFVYSTIYPQEQAGKRIMTTNLAQCISGAFGGLFAYAIQTMGTRRGLAAWRWLFIIEFCVTIFIGGIGWIFIPDSAETAWYLSEEEKETMRLKRKRDYFLRGEPKFEWKWAKESLMDPFVYLLGTAFFTSSVAINGFNVFLPSIINGLGYTSLQANYLTIPVYVLGAISLLTQVYFSDKLKQRSMFIIGTSSPGAGYAGMFILVVGLYPISTLAVTWATNTFAPDSKRAIAMPMVYTMADISSMVSSQLYPSTQKPRYIQGNAVSAGLTCVAGLLYTASWYLLRLRNMKKEKLLAEGATTNHMEGDRSLDSMYIL</sequence>
<dbReference type="EMBL" id="JAPZBS010000004">
    <property type="protein sequence ID" value="KAJ5377844.1"/>
    <property type="molecule type" value="Genomic_DNA"/>
</dbReference>
<keyword evidence="2" id="KW-0813">Transport</keyword>
<reference evidence="8" key="1">
    <citation type="submission" date="2022-11" db="EMBL/GenBank/DDBJ databases">
        <authorList>
            <person name="Petersen C."/>
        </authorList>
    </citation>
    <scope>NUCLEOTIDE SEQUENCE</scope>
    <source>
        <strain evidence="8">IBT 29864</strain>
    </source>
</reference>
<feature type="transmembrane region" description="Helical" evidence="6">
    <location>
        <begin position="142"/>
        <end position="164"/>
    </location>
</feature>
<dbReference type="GO" id="GO:0016020">
    <property type="term" value="C:membrane"/>
    <property type="evidence" value="ECO:0007669"/>
    <property type="project" value="UniProtKB-SubCell"/>
</dbReference>
<evidence type="ECO:0000256" key="2">
    <source>
        <dbReference type="ARBA" id="ARBA00022448"/>
    </source>
</evidence>
<evidence type="ECO:0000313" key="9">
    <source>
        <dbReference type="Proteomes" id="UP001147782"/>
    </source>
</evidence>
<evidence type="ECO:0000256" key="5">
    <source>
        <dbReference type="ARBA" id="ARBA00023136"/>
    </source>
</evidence>
<dbReference type="Proteomes" id="UP001147782">
    <property type="component" value="Unassembled WGS sequence"/>
</dbReference>
<accession>A0A9W9VEH7</accession>
<evidence type="ECO:0000313" key="8">
    <source>
        <dbReference type="EMBL" id="KAJ5377844.1"/>
    </source>
</evidence>
<dbReference type="PANTHER" id="PTHR43791:SF24">
    <property type="entry name" value="NICOTINIC ACID PLASMA MEMBRANE TRANSPORTER"/>
    <property type="match status" value="1"/>
</dbReference>
<feature type="transmembrane region" description="Helical" evidence="6">
    <location>
        <begin position="389"/>
        <end position="410"/>
    </location>
</feature>
<protein>
    <submittedName>
        <fullName evidence="8">High-affinity nicotinic acid transporter-like protein</fullName>
    </submittedName>
</protein>
<feature type="transmembrane region" description="Helical" evidence="6">
    <location>
        <begin position="355"/>
        <end position="377"/>
    </location>
</feature>
<dbReference type="AlphaFoldDB" id="A0A9W9VEH7"/>
<comment type="subcellular location">
    <subcellularLocation>
        <location evidence="1">Membrane</location>
        <topology evidence="1">Multi-pass membrane protein</topology>
    </subcellularLocation>
</comment>
<reference evidence="8" key="2">
    <citation type="journal article" date="2023" name="IMA Fungus">
        <title>Comparative genomic study of the Penicillium genus elucidates a diverse pangenome and 15 lateral gene transfer events.</title>
        <authorList>
            <person name="Petersen C."/>
            <person name="Sorensen T."/>
            <person name="Nielsen M.R."/>
            <person name="Sondergaard T.E."/>
            <person name="Sorensen J.L."/>
            <person name="Fitzpatrick D.A."/>
            <person name="Frisvad J.C."/>
            <person name="Nielsen K.L."/>
        </authorList>
    </citation>
    <scope>NUCLEOTIDE SEQUENCE</scope>
    <source>
        <strain evidence="8">IBT 29864</strain>
    </source>
</reference>
<feature type="transmembrane region" description="Helical" evidence="6">
    <location>
        <begin position="278"/>
        <end position="304"/>
    </location>
</feature>
<organism evidence="8 9">
    <name type="scientific">Penicillium cataractarum</name>
    <dbReference type="NCBI Taxonomy" id="2100454"/>
    <lineage>
        <taxon>Eukaryota</taxon>
        <taxon>Fungi</taxon>
        <taxon>Dikarya</taxon>
        <taxon>Ascomycota</taxon>
        <taxon>Pezizomycotina</taxon>
        <taxon>Eurotiomycetes</taxon>
        <taxon>Eurotiomycetidae</taxon>
        <taxon>Eurotiales</taxon>
        <taxon>Aspergillaceae</taxon>
        <taxon>Penicillium</taxon>
    </lineage>
</organism>
<proteinExistence type="predicted"/>
<gene>
    <name evidence="8" type="ORF">N7496_005253</name>
</gene>
<dbReference type="PROSITE" id="PS50850">
    <property type="entry name" value="MFS"/>
    <property type="match status" value="1"/>
</dbReference>
<keyword evidence="4 6" id="KW-1133">Transmembrane helix</keyword>
<feature type="transmembrane region" description="Helical" evidence="6">
    <location>
        <begin position="316"/>
        <end position="335"/>
    </location>
</feature>
<evidence type="ECO:0000259" key="7">
    <source>
        <dbReference type="PROSITE" id="PS50850"/>
    </source>
</evidence>
<dbReference type="RefSeq" id="XP_056556707.1">
    <property type="nucleotide sequence ID" value="XM_056698182.1"/>
</dbReference>
<feature type="transmembrane region" description="Helical" evidence="6">
    <location>
        <begin position="117"/>
        <end position="135"/>
    </location>
</feature>